<keyword evidence="2" id="KW-0812">Transmembrane</keyword>
<comment type="similarity">
    <text evidence="1">Belongs to the bacterial sugar transferase family.</text>
</comment>
<comment type="caution">
    <text evidence="4">The sequence shown here is derived from an EMBL/GenBank/DDBJ whole genome shotgun (WGS) entry which is preliminary data.</text>
</comment>
<evidence type="ECO:0000313" key="5">
    <source>
        <dbReference type="Proteomes" id="UP000434036"/>
    </source>
</evidence>
<dbReference type="Proteomes" id="UP000434036">
    <property type="component" value="Unassembled WGS sequence"/>
</dbReference>
<dbReference type="PANTHER" id="PTHR30576">
    <property type="entry name" value="COLANIC BIOSYNTHESIS UDP-GLUCOSE LIPID CARRIER TRANSFERASE"/>
    <property type="match status" value="1"/>
</dbReference>
<keyword evidence="2" id="KW-0472">Membrane</keyword>
<gene>
    <name evidence="4" type="ORF">GSF08_02240</name>
</gene>
<evidence type="ECO:0000256" key="2">
    <source>
        <dbReference type="SAM" id="Phobius"/>
    </source>
</evidence>
<keyword evidence="2" id="KW-1133">Transmembrane helix</keyword>
<sequence length="195" mass="22534">MYKLIIKRVFDILFSLLFLPFVVLEILIIGAFIKVEDGGPIIYKAERIGKRGSLFTMYKLRSMKVNSPDIRLDDGSTYNADDDDRVTKVGKFIRKTSLDEFPQFINVLKGDMSVIGPRPDPPDWLDKYPKEYLEFLEVKPGITGYNQAYFRNSVDGATKMRNDLYYAKKISFILDLKIILKTIVTIMFSKNVNHE</sequence>
<protein>
    <submittedName>
        <fullName evidence="4">Sugar transferase</fullName>
    </submittedName>
</protein>
<dbReference type="Pfam" id="PF02397">
    <property type="entry name" value="Bac_transf"/>
    <property type="match status" value="1"/>
</dbReference>
<dbReference type="RefSeq" id="WP_160624248.1">
    <property type="nucleotide sequence ID" value="NZ_WUUQ01000001.1"/>
</dbReference>
<reference evidence="4 5" key="1">
    <citation type="submission" date="2019-12" db="EMBL/GenBank/DDBJ databases">
        <authorList>
            <person name="Yang R."/>
        </authorList>
    </citation>
    <scope>NUCLEOTIDE SEQUENCE [LARGE SCALE GENOMIC DNA]</scope>
    <source>
        <strain evidence="4 5">DONG20-135</strain>
    </source>
</reference>
<proteinExistence type="inferred from homology"/>
<dbReference type="AlphaFoldDB" id="A0A6N8U3I3"/>
<keyword evidence="5" id="KW-1185">Reference proteome</keyword>
<evidence type="ECO:0000259" key="3">
    <source>
        <dbReference type="Pfam" id="PF02397"/>
    </source>
</evidence>
<name>A0A6N8U3I3_9FIRM</name>
<dbReference type="GO" id="GO:0016780">
    <property type="term" value="F:phosphotransferase activity, for other substituted phosphate groups"/>
    <property type="evidence" value="ECO:0007669"/>
    <property type="project" value="TreeGrafter"/>
</dbReference>
<feature type="domain" description="Bacterial sugar transferase" evidence="3">
    <location>
        <begin position="7"/>
        <end position="187"/>
    </location>
</feature>
<dbReference type="InterPro" id="IPR003362">
    <property type="entry name" value="Bact_transf"/>
</dbReference>
<accession>A0A6N8U3I3</accession>
<reference evidence="4 5" key="2">
    <citation type="submission" date="2020-01" db="EMBL/GenBank/DDBJ databases">
        <title>Clostridiaceae sp. nov. isolated from the gut of human by culturomics.</title>
        <authorList>
            <person name="Chang Y."/>
        </authorList>
    </citation>
    <scope>NUCLEOTIDE SEQUENCE [LARGE SCALE GENOMIC DNA]</scope>
    <source>
        <strain evidence="4 5">DONG20-135</strain>
    </source>
</reference>
<evidence type="ECO:0000256" key="1">
    <source>
        <dbReference type="ARBA" id="ARBA00006464"/>
    </source>
</evidence>
<organism evidence="4 5">
    <name type="scientific">Copranaerobaculum intestinale</name>
    <dbReference type="NCBI Taxonomy" id="2692629"/>
    <lineage>
        <taxon>Bacteria</taxon>
        <taxon>Bacillati</taxon>
        <taxon>Bacillota</taxon>
        <taxon>Erysipelotrichia</taxon>
        <taxon>Erysipelotrichales</taxon>
        <taxon>Erysipelotrichaceae</taxon>
        <taxon>Copranaerobaculum</taxon>
    </lineage>
</organism>
<dbReference type="EMBL" id="WUUQ01000001">
    <property type="protein sequence ID" value="MXQ72766.1"/>
    <property type="molecule type" value="Genomic_DNA"/>
</dbReference>
<dbReference type="PANTHER" id="PTHR30576:SF0">
    <property type="entry name" value="UNDECAPRENYL-PHOSPHATE N-ACETYLGALACTOSAMINYL 1-PHOSPHATE TRANSFERASE-RELATED"/>
    <property type="match status" value="1"/>
</dbReference>
<evidence type="ECO:0000313" key="4">
    <source>
        <dbReference type="EMBL" id="MXQ72766.1"/>
    </source>
</evidence>
<feature type="transmembrane region" description="Helical" evidence="2">
    <location>
        <begin position="12"/>
        <end position="33"/>
    </location>
</feature>
<keyword evidence="4" id="KW-0808">Transferase</keyword>